<reference evidence="3 4" key="1">
    <citation type="submission" date="2018-06" db="EMBL/GenBank/DDBJ databases">
        <authorList>
            <consortium name="Pathogen Informatics"/>
            <person name="Doyle S."/>
        </authorList>
    </citation>
    <scope>NUCLEOTIDE SEQUENCE [LARGE SCALE GENOMIC DNA]</scope>
    <source>
        <strain evidence="3 4">NCTC10699</strain>
    </source>
</reference>
<organism evidence="3 4">
    <name type="scientific">[Pasteurella] mairii</name>
    <dbReference type="NCBI Taxonomy" id="757"/>
    <lineage>
        <taxon>Bacteria</taxon>
        <taxon>Pseudomonadati</taxon>
        <taxon>Pseudomonadota</taxon>
        <taxon>Gammaproteobacteria</taxon>
        <taxon>Pasteurellales</taxon>
        <taxon>Pasteurellaceae</taxon>
    </lineage>
</organism>
<gene>
    <name evidence="3" type="primary">merR1</name>
    <name evidence="3" type="ORF">NCTC10699_01238</name>
</gene>
<dbReference type="SMART" id="SM00422">
    <property type="entry name" value="HTH_MERR"/>
    <property type="match status" value="1"/>
</dbReference>
<dbReference type="PROSITE" id="PS50937">
    <property type="entry name" value="HTH_MERR_2"/>
    <property type="match status" value="1"/>
</dbReference>
<dbReference type="InterPro" id="IPR000551">
    <property type="entry name" value="MerR-type_HTH_dom"/>
</dbReference>
<evidence type="ECO:0000313" key="4">
    <source>
        <dbReference type="Proteomes" id="UP000254280"/>
    </source>
</evidence>
<evidence type="ECO:0000256" key="1">
    <source>
        <dbReference type="ARBA" id="ARBA00023125"/>
    </source>
</evidence>
<feature type="domain" description="HTH merR-type" evidence="2">
    <location>
        <begin position="1"/>
        <end position="70"/>
    </location>
</feature>
<dbReference type="EMBL" id="UGSS01000002">
    <property type="protein sequence ID" value="SUB33611.1"/>
    <property type="molecule type" value="Genomic_DNA"/>
</dbReference>
<keyword evidence="4" id="KW-1185">Reference proteome</keyword>
<dbReference type="Proteomes" id="UP000254280">
    <property type="component" value="Unassembled WGS sequence"/>
</dbReference>
<dbReference type="InterPro" id="IPR009061">
    <property type="entry name" value="DNA-bd_dom_put_sf"/>
</dbReference>
<name>A0A379B532_9PAST</name>
<dbReference type="SUPFAM" id="SSF46955">
    <property type="entry name" value="Putative DNA-binding domain"/>
    <property type="match status" value="1"/>
</dbReference>
<dbReference type="Pfam" id="PF13411">
    <property type="entry name" value="MerR_1"/>
    <property type="match status" value="1"/>
</dbReference>
<proteinExistence type="predicted"/>
<dbReference type="Gene3D" id="1.10.1660.10">
    <property type="match status" value="1"/>
</dbReference>
<dbReference type="GO" id="GO:0045893">
    <property type="term" value="P:positive regulation of DNA-templated transcription"/>
    <property type="evidence" value="ECO:0007669"/>
    <property type="project" value="InterPro"/>
</dbReference>
<accession>A0A379B532</accession>
<keyword evidence="1" id="KW-0238">DNA-binding</keyword>
<dbReference type="PANTHER" id="PTHR30204:SF92">
    <property type="entry name" value="HTH-TYPE TRANSCRIPTIONAL REGULATOR ZNTR"/>
    <property type="match status" value="1"/>
</dbReference>
<dbReference type="PANTHER" id="PTHR30204">
    <property type="entry name" value="REDOX-CYCLING DRUG-SENSING TRANSCRIPTIONAL ACTIVATOR SOXR"/>
    <property type="match status" value="1"/>
</dbReference>
<evidence type="ECO:0000313" key="3">
    <source>
        <dbReference type="EMBL" id="SUB33611.1"/>
    </source>
</evidence>
<dbReference type="AlphaFoldDB" id="A0A379B532"/>
<dbReference type="PROSITE" id="PS00552">
    <property type="entry name" value="HTH_MERR_1"/>
    <property type="match status" value="1"/>
</dbReference>
<dbReference type="InterPro" id="IPR011791">
    <property type="entry name" value="CadR-PbrR"/>
</dbReference>
<dbReference type="PRINTS" id="PR00040">
    <property type="entry name" value="HTHMERR"/>
</dbReference>
<evidence type="ECO:0000259" key="2">
    <source>
        <dbReference type="PROSITE" id="PS50937"/>
    </source>
</evidence>
<dbReference type="InterPro" id="IPR047057">
    <property type="entry name" value="MerR_fam"/>
</dbReference>
<sequence>MMKIGQLAKTIGCSIEAIRFYEKQGLLPKPERTTGNFRIYDEQHLKRLAFICYCRSLDISLNEIKQILGLENAGKEQAEKINSILDQHIKHIAKRIHELDHLRMQFIELKGKCKTTQQNENLMKTLLHHSHGRFLQIK</sequence>
<protein>
    <submittedName>
        <fullName evidence="3">Mercuric resistance operon regulatory protein</fullName>
    </submittedName>
</protein>
<dbReference type="GO" id="GO:0046872">
    <property type="term" value="F:metal ion binding"/>
    <property type="evidence" value="ECO:0007669"/>
    <property type="project" value="InterPro"/>
</dbReference>
<dbReference type="GO" id="GO:0003677">
    <property type="term" value="F:DNA binding"/>
    <property type="evidence" value="ECO:0007669"/>
    <property type="project" value="UniProtKB-KW"/>
</dbReference>
<dbReference type="GO" id="GO:0003700">
    <property type="term" value="F:DNA-binding transcription factor activity"/>
    <property type="evidence" value="ECO:0007669"/>
    <property type="project" value="InterPro"/>
</dbReference>
<dbReference type="CDD" id="cd04784">
    <property type="entry name" value="HTH_CadR-PbrR"/>
    <property type="match status" value="1"/>
</dbReference>